<dbReference type="GO" id="GO:0005829">
    <property type="term" value="C:cytosol"/>
    <property type="evidence" value="ECO:0007669"/>
    <property type="project" value="TreeGrafter"/>
</dbReference>
<keyword evidence="5" id="KW-1185">Reference proteome</keyword>
<accession>Q8CUH9</accession>
<name>Q8CUH9_OCEIH</name>
<dbReference type="InterPro" id="IPR036291">
    <property type="entry name" value="NAD(P)-bd_dom_sf"/>
</dbReference>
<dbReference type="PhylomeDB" id="Q8CUH9"/>
<evidence type="ECO:0000256" key="2">
    <source>
        <dbReference type="RuleBase" id="RU364082"/>
    </source>
</evidence>
<dbReference type="EC" id="1.1.1.133" evidence="2"/>
<sequence length="282" mass="32214">MWFTMRFLITGCEGQLGKAFISKLGLGINIKRLSKKEMDITDPIKIEQQIQSFQPDYVIHTAAYTAVDLSEKHPILALQVNAIGTLHLARACKKYGAKLVFFSSDYVFDGEKNTPYIESDRPNPKNNYGLSKWLAEEFILQTLPESYIIRTSWLFGDGENNFVNTIKKNAYKRKPLKVINDQIGSPTYTYDLVEACIPLLQLPFGIYHIRNDGICSWYSFAQTIYEECGTDPTLITPVTSKEYKTLAKRPSYSVLSMNKLKSSGTKLPRFWKEALCNFINKE</sequence>
<feature type="domain" description="RmlD-like substrate binding" evidence="3">
    <location>
        <begin position="5"/>
        <end position="281"/>
    </location>
</feature>
<protein>
    <recommendedName>
        <fullName evidence="2">dTDP-4-dehydrorhamnose reductase</fullName>
        <ecNumber evidence="2">1.1.1.133</ecNumber>
    </recommendedName>
</protein>
<dbReference type="PANTHER" id="PTHR10491">
    <property type="entry name" value="DTDP-4-DEHYDRORHAMNOSE REDUCTASE"/>
    <property type="match status" value="1"/>
</dbReference>
<dbReference type="eggNOG" id="COG1091">
    <property type="taxonomic scope" value="Bacteria"/>
</dbReference>
<dbReference type="InterPro" id="IPR029903">
    <property type="entry name" value="RmlD-like-bd"/>
</dbReference>
<reference evidence="4 5" key="2">
    <citation type="journal article" date="2002" name="Nucleic Acids Res.">
        <title>Genome sequence of Oceanobacillus iheyensis isolated from the Iheya Ridge and its unexpected adaptive capabilities to extreme environments.</title>
        <authorList>
            <person name="Takami H."/>
            <person name="Takaki Y."/>
            <person name="Uchiyama I."/>
        </authorList>
    </citation>
    <scope>NUCLEOTIDE SEQUENCE [LARGE SCALE GENOMIC DNA]</scope>
    <source>
        <strain evidence="5">DSM 14371 / CIP 107618 / JCM 11309 / KCTC 3954 / HTE831</strain>
    </source>
</reference>
<evidence type="ECO:0000259" key="3">
    <source>
        <dbReference type="Pfam" id="PF04321"/>
    </source>
</evidence>
<dbReference type="GO" id="GO:0019305">
    <property type="term" value="P:dTDP-rhamnose biosynthetic process"/>
    <property type="evidence" value="ECO:0007669"/>
    <property type="project" value="UniProtKB-UniPathway"/>
</dbReference>
<dbReference type="Proteomes" id="UP000000822">
    <property type="component" value="Chromosome"/>
</dbReference>
<comment type="similarity">
    <text evidence="1 2">Belongs to the dTDP-4-dehydrorhamnose reductase family.</text>
</comment>
<keyword evidence="2" id="KW-0560">Oxidoreductase</keyword>
<evidence type="ECO:0000313" key="4">
    <source>
        <dbReference type="EMBL" id="BAC13084.1"/>
    </source>
</evidence>
<comment type="pathway">
    <text evidence="2">Carbohydrate biosynthesis; dTDP-L-rhamnose biosynthesis.</text>
</comment>
<dbReference type="PANTHER" id="PTHR10491:SF4">
    <property type="entry name" value="METHIONINE ADENOSYLTRANSFERASE 2 SUBUNIT BETA"/>
    <property type="match status" value="1"/>
</dbReference>
<proteinExistence type="inferred from homology"/>
<evidence type="ECO:0000256" key="1">
    <source>
        <dbReference type="ARBA" id="ARBA00010944"/>
    </source>
</evidence>
<dbReference type="InterPro" id="IPR005913">
    <property type="entry name" value="dTDP_dehydrorham_reduct"/>
</dbReference>
<dbReference type="NCBIfam" id="TIGR01214">
    <property type="entry name" value="rmlD"/>
    <property type="match status" value="1"/>
</dbReference>
<gene>
    <name evidence="4" type="ordered locus">OB1128</name>
</gene>
<dbReference type="CDD" id="cd05254">
    <property type="entry name" value="dTDP_HR_like_SDR_e"/>
    <property type="match status" value="1"/>
</dbReference>
<dbReference type="Pfam" id="PF04321">
    <property type="entry name" value="RmlD_sub_bind"/>
    <property type="match status" value="1"/>
</dbReference>
<dbReference type="SUPFAM" id="SSF51735">
    <property type="entry name" value="NAD(P)-binding Rossmann-fold domains"/>
    <property type="match status" value="1"/>
</dbReference>
<dbReference type="Gene3D" id="3.90.25.10">
    <property type="entry name" value="UDP-galactose 4-epimerase, domain 1"/>
    <property type="match status" value="1"/>
</dbReference>
<dbReference type="AlphaFoldDB" id="Q8CUH9"/>
<reference evidence="4 5" key="1">
    <citation type="journal article" date="2001" name="FEMS Microbiol. Lett.">
        <title>Oceanobacillus iheyensis gen. nov., sp. nov., a deep-sea extremely halotolerant and alkaliphilic species isolated from a depth of 1050 m on the Iheya Ridge.</title>
        <authorList>
            <person name="Lu J."/>
            <person name="Nogi Y."/>
            <person name="Takami H."/>
        </authorList>
    </citation>
    <scope>NUCLEOTIDE SEQUENCE [LARGE SCALE GENOMIC DNA]</scope>
    <source>
        <strain evidence="5">DSM 14371 / CIP 107618 / JCM 11309 / KCTC 3954 / HTE831</strain>
    </source>
</reference>
<dbReference type="EMBL" id="BA000028">
    <property type="protein sequence ID" value="BAC13084.1"/>
    <property type="molecule type" value="Genomic_DNA"/>
</dbReference>
<dbReference type="HOGENOM" id="CLU_045518_1_2_9"/>
<keyword evidence="2" id="KW-0521">NADP</keyword>
<organism evidence="4 5">
    <name type="scientific">Oceanobacillus iheyensis (strain DSM 14371 / CIP 107618 / JCM 11309 / KCTC 3954 / HTE831)</name>
    <dbReference type="NCBI Taxonomy" id="221109"/>
    <lineage>
        <taxon>Bacteria</taxon>
        <taxon>Bacillati</taxon>
        <taxon>Bacillota</taxon>
        <taxon>Bacilli</taxon>
        <taxon>Bacillales</taxon>
        <taxon>Bacillaceae</taxon>
        <taxon>Oceanobacillus</taxon>
    </lineage>
</organism>
<dbReference type="STRING" id="221109.gene:10733367"/>
<dbReference type="UniPathway" id="UPA00124"/>
<dbReference type="Gene3D" id="3.40.50.720">
    <property type="entry name" value="NAD(P)-binding Rossmann-like Domain"/>
    <property type="match status" value="1"/>
</dbReference>
<dbReference type="KEGG" id="oih:OB1128"/>
<dbReference type="GO" id="GO:0008831">
    <property type="term" value="F:dTDP-4-dehydrorhamnose reductase activity"/>
    <property type="evidence" value="ECO:0007669"/>
    <property type="project" value="UniProtKB-EC"/>
</dbReference>
<evidence type="ECO:0000313" key="5">
    <source>
        <dbReference type="Proteomes" id="UP000000822"/>
    </source>
</evidence>
<comment type="function">
    <text evidence="2">Catalyzes the reduction of dTDP-6-deoxy-L-lyxo-4-hexulose to yield dTDP-L-rhamnose.</text>
</comment>